<evidence type="ECO:0000256" key="4">
    <source>
        <dbReference type="ARBA" id="ARBA00022525"/>
    </source>
</evidence>
<evidence type="ECO:0000259" key="8">
    <source>
        <dbReference type="SMART" id="SM00835"/>
    </source>
</evidence>
<dbReference type="InterPro" id="IPR006045">
    <property type="entry name" value="Cupin_1"/>
</dbReference>
<evidence type="ECO:0000256" key="7">
    <source>
        <dbReference type="RuleBase" id="RU366015"/>
    </source>
</evidence>
<name>A0ABP0TZR6_9BRYO</name>
<keyword evidence="6 7" id="KW-0464">Manganese</keyword>
<dbReference type="SUPFAM" id="SSF51182">
    <property type="entry name" value="RmlC-like cupins"/>
    <property type="match status" value="1"/>
</dbReference>
<dbReference type="Gene3D" id="2.60.120.10">
    <property type="entry name" value="Jelly Rolls"/>
    <property type="match status" value="2"/>
</dbReference>
<comment type="subcellular location">
    <subcellularLocation>
        <location evidence="1 7">Secreted</location>
        <location evidence="1 7">Extracellular space</location>
        <location evidence="1 7">Apoplast</location>
    </subcellularLocation>
</comment>
<dbReference type="InterPro" id="IPR014710">
    <property type="entry name" value="RmlC-like_jellyroll"/>
</dbReference>
<keyword evidence="5 7" id="KW-0479">Metal-binding</keyword>
<evidence type="ECO:0000313" key="10">
    <source>
        <dbReference type="Proteomes" id="UP001497512"/>
    </source>
</evidence>
<dbReference type="SMART" id="SM00835">
    <property type="entry name" value="Cupin_1"/>
    <property type="match status" value="1"/>
</dbReference>
<sequence>MGKLLFTFVALGLLATTVVIATDADPINDFCVADLTSPIKINGLVCKNPATVTGADFAFTGIENAGDTNNSLGIAITPGLPGVSYPGLNTLGLGIARVNFPGLNTQGLSVARVDYAVGALLPPHTHPRATELLYVIQGELYVGFVDTNDKFYPAVIRKGDVYVFPRGLVHFQFNIGKSPAVALGVLNSQNPGVQLMANALFGAQPTIMDAVLAKAFIIPTSEVEIIKKGFGA</sequence>
<keyword evidence="10" id="KW-1185">Reference proteome</keyword>
<feature type="signal peptide" evidence="7">
    <location>
        <begin position="1"/>
        <end position="21"/>
    </location>
</feature>
<dbReference type="InterPro" id="IPR001929">
    <property type="entry name" value="Germin"/>
</dbReference>
<evidence type="ECO:0000313" key="9">
    <source>
        <dbReference type="EMBL" id="CAK9209409.1"/>
    </source>
</evidence>
<evidence type="ECO:0000256" key="6">
    <source>
        <dbReference type="ARBA" id="ARBA00023211"/>
    </source>
</evidence>
<keyword evidence="7" id="KW-0732">Signal</keyword>
<dbReference type="InterPro" id="IPR011051">
    <property type="entry name" value="RmlC_Cupin_sf"/>
</dbReference>
<organism evidence="9 10">
    <name type="scientific">Sphagnum troendelagicum</name>
    <dbReference type="NCBI Taxonomy" id="128251"/>
    <lineage>
        <taxon>Eukaryota</taxon>
        <taxon>Viridiplantae</taxon>
        <taxon>Streptophyta</taxon>
        <taxon>Embryophyta</taxon>
        <taxon>Bryophyta</taxon>
        <taxon>Sphagnophytina</taxon>
        <taxon>Sphagnopsida</taxon>
        <taxon>Sphagnales</taxon>
        <taxon>Sphagnaceae</taxon>
        <taxon>Sphagnum</taxon>
    </lineage>
</organism>
<evidence type="ECO:0000256" key="3">
    <source>
        <dbReference type="ARBA" id="ARBA00022523"/>
    </source>
</evidence>
<evidence type="ECO:0000256" key="2">
    <source>
        <dbReference type="ARBA" id="ARBA00007456"/>
    </source>
</evidence>
<dbReference type="PRINTS" id="PR00325">
    <property type="entry name" value="GERMIN"/>
</dbReference>
<comment type="similarity">
    <text evidence="2 7">Belongs to the germin family.</text>
</comment>
<dbReference type="EMBL" id="OZ019909">
    <property type="protein sequence ID" value="CAK9209409.1"/>
    <property type="molecule type" value="Genomic_DNA"/>
</dbReference>
<reference evidence="9" key="1">
    <citation type="submission" date="2024-02" db="EMBL/GenBank/DDBJ databases">
        <authorList>
            <consortium name="ELIXIR-Norway"/>
            <consortium name="Elixir Norway"/>
        </authorList>
    </citation>
    <scope>NUCLEOTIDE SEQUENCE</scope>
</reference>
<proteinExistence type="inferred from homology"/>
<accession>A0ABP0TZR6</accession>
<keyword evidence="4 7" id="KW-0964">Secreted</keyword>
<evidence type="ECO:0000256" key="1">
    <source>
        <dbReference type="ARBA" id="ARBA00004271"/>
    </source>
</evidence>
<dbReference type="CDD" id="cd02241">
    <property type="entry name" value="cupin_OxOx"/>
    <property type="match status" value="1"/>
</dbReference>
<dbReference type="Proteomes" id="UP001497512">
    <property type="component" value="Chromosome 17"/>
</dbReference>
<feature type="chain" id="PRO_5045011118" description="Germin-like protein" evidence="7">
    <location>
        <begin position="22"/>
        <end position="232"/>
    </location>
</feature>
<feature type="domain" description="Cupin type-1" evidence="8">
    <location>
        <begin position="91"/>
        <end position="224"/>
    </location>
</feature>
<evidence type="ECO:0000256" key="5">
    <source>
        <dbReference type="ARBA" id="ARBA00022723"/>
    </source>
</evidence>
<protein>
    <recommendedName>
        <fullName evidence="7">Germin-like protein</fullName>
    </recommendedName>
</protein>
<keyword evidence="3 7" id="KW-0052">Apoplast</keyword>
<dbReference type="Pfam" id="PF00190">
    <property type="entry name" value="Cupin_1"/>
    <property type="match status" value="1"/>
</dbReference>
<gene>
    <name evidence="9" type="ORF">CSSPTR1EN2_LOCUS9698</name>
</gene>
<dbReference type="PANTHER" id="PTHR31238">
    <property type="entry name" value="GERMIN-LIKE PROTEIN SUBFAMILY 3 MEMBER 3"/>
    <property type="match status" value="1"/>
</dbReference>